<feature type="compositionally biased region" description="Basic residues" evidence="1">
    <location>
        <begin position="18"/>
        <end position="29"/>
    </location>
</feature>
<dbReference type="AlphaFoldDB" id="A0A644Y3X3"/>
<evidence type="ECO:0000313" key="2">
    <source>
        <dbReference type="EMBL" id="MPM22621.1"/>
    </source>
</evidence>
<organism evidence="2">
    <name type="scientific">bioreactor metagenome</name>
    <dbReference type="NCBI Taxonomy" id="1076179"/>
    <lineage>
        <taxon>unclassified sequences</taxon>
        <taxon>metagenomes</taxon>
        <taxon>ecological metagenomes</taxon>
    </lineage>
</organism>
<name>A0A644Y3X3_9ZZZZ</name>
<feature type="compositionally biased region" description="Basic and acidic residues" evidence="1">
    <location>
        <begin position="1"/>
        <end position="10"/>
    </location>
</feature>
<accession>A0A644Y3X3</accession>
<proteinExistence type="predicted"/>
<dbReference type="EMBL" id="VSSQ01003848">
    <property type="protein sequence ID" value="MPM22621.1"/>
    <property type="molecule type" value="Genomic_DNA"/>
</dbReference>
<evidence type="ECO:0000256" key="1">
    <source>
        <dbReference type="SAM" id="MobiDB-lite"/>
    </source>
</evidence>
<sequence length="90" mass="10174">MAPDMMDRDQGFPPGKSHGLRKAQPHKHRADQPWRVGDRHRVDVILSAGRVLQRPLRQGRYGLHMLPGGDLRHHAAVQRVHVRLRGDGVG</sequence>
<feature type="region of interest" description="Disordered" evidence="1">
    <location>
        <begin position="1"/>
        <end position="35"/>
    </location>
</feature>
<comment type="caution">
    <text evidence="2">The sequence shown here is derived from an EMBL/GenBank/DDBJ whole genome shotgun (WGS) entry which is preliminary data.</text>
</comment>
<gene>
    <name evidence="2" type="ORF">SDC9_69078</name>
</gene>
<protein>
    <submittedName>
        <fullName evidence="2">Uncharacterized protein</fullName>
    </submittedName>
</protein>
<reference evidence="2" key="1">
    <citation type="submission" date="2019-08" db="EMBL/GenBank/DDBJ databases">
        <authorList>
            <person name="Kucharzyk K."/>
            <person name="Murdoch R.W."/>
            <person name="Higgins S."/>
            <person name="Loffler F."/>
        </authorList>
    </citation>
    <scope>NUCLEOTIDE SEQUENCE</scope>
</reference>